<evidence type="ECO:0000313" key="8">
    <source>
        <dbReference type="Proteomes" id="UP001341820"/>
    </source>
</evidence>
<evidence type="ECO:0000256" key="3">
    <source>
        <dbReference type="ARBA" id="ARBA00022676"/>
    </source>
</evidence>
<dbReference type="InterPro" id="IPR029044">
    <property type="entry name" value="Nucleotide-diphossugar_trans"/>
</dbReference>
<keyword evidence="5" id="KW-0812">Transmembrane</keyword>
<sequence>MDNKGLISIVILNWNGQDIIEKCIESILNQTYKNVEFIIVDNGSSDQSYMQAINYLENRSIEYKTTVFPNNIGFASGMNEGIKHSTGEFCILLNEDVILEETYLQKAIDCFNNNKDVGIVGGKIFKLINGEKTTEIDSCGSYLLKRFKTVKVNDKDKSTLTFGVSGCCPMVRKVTLEAIELNDGEFYDDDYFAYFEDLDLYYRCQLIGWKSFYNAEMLAWHVRSASMGGKKRTVDKPDFFQVHVFKNRYLTMYKNMSLQLFISKLPYLFITELALFSYMVILKPKKLKNLLRAYREAFKLRTKMRLKRKMIQDSVQITHDYINKFYVRY</sequence>
<dbReference type="Pfam" id="PF00535">
    <property type="entry name" value="Glycos_transf_2"/>
    <property type="match status" value="1"/>
</dbReference>
<dbReference type="Proteomes" id="UP001341820">
    <property type="component" value="Unassembled WGS sequence"/>
</dbReference>
<keyword evidence="5" id="KW-0472">Membrane</keyword>
<feature type="transmembrane region" description="Helical" evidence="5">
    <location>
        <begin position="265"/>
        <end position="282"/>
    </location>
</feature>
<protein>
    <submittedName>
        <fullName evidence="7">Glycosyltransferase family 2 protein</fullName>
    </submittedName>
</protein>
<evidence type="ECO:0000259" key="6">
    <source>
        <dbReference type="Pfam" id="PF00535"/>
    </source>
</evidence>
<organism evidence="7 8">
    <name type="scientific">Shouchella miscanthi</name>
    <dbReference type="NCBI Taxonomy" id="2598861"/>
    <lineage>
        <taxon>Bacteria</taxon>
        <taxon>Bacillati</taxon>
        <taxon>Bacillota</taxon>
        <taxon>Bacilli</taxon>
        <taxon>Bacillales</taxon>
        <taxon>Bacillaceae</taxon>
        <taxon>Shouchella</taxon>
    </lineage>
</organism>
<dbReference type="Gene3D" id="3.90.550.10">
    <property type="entry name" value="Spore Coat Polysaccharide Biosynthesis Protein SpsA, Chain A"/>
    <property type="match status" value="1"/>
</dbReference>
<evidence type="ECO:0000256" key="1">
    <source>
        <dbReference type="ARBA" id="ARBA00004776"/>
    </source>
</evidence>
<name>A0ABU6NQ73_9BACI</name>
<keyword evidence="4" id="KW-0808">Transferase</keyword>
<dbReference type="PANTHER" id="PTHR43179:SF12">
    <property type="entry name" value="GALACTOFURANOSYLTRANSFERASE GLFT2"/>
    <property type="match status" value="1"/>
</dbReference>
<evidence type="ECO:0000256" key="2">
    <source>
        <dbReference type="ARBA" id="ARBA00006739"/>
    </source>
</evidence>
<dbReference type="RefSeq" id="WP_328238966.1">
    <property type="nucleotide sequence ID" value="NZ_JAROAS010000065.1"/>
</dbReference>
<gene>
    <name evidence="7" type="ORF">P5F74_19740</name>
</gene>
<evidence type="ECO:0000256" key="5">
    <source>
        <dbReference type="SAM" id="Phobius"/>
    </source>
</evidence>
<comment type="pathway">
    <text evidence="1">Cell wall biogenesis; cell wall polysaccharide biosynthesis.</text>
</comment>
<proteinExistence type="inferred from homology"/>
<evidence type="ECO:0000313" key="7">
    <source>
        <dbReference type="EMBL" id="MED4130346.1"/>
    </source>
</evidence>
<dbReference type="PANTHER" id="PTHR43179">
    <property type="entry name" value="RHAMNOSYLTRANSFERASE WBBL"/>
    <property type="match status" value="1"/>
</dbReference>
<keyword evidence="5" id="KW-1133">Transmembrane helix</keyword>
<comment type="caution">
    <text evidence="7">The sequence shown here is derived from an EMBL/GenBank/DDBJ whole genome shotgun (WGS) entry which is preliminary data.</text>
</comment>
<keyword evidence="3" id="KW-0328">Glycosyltransferase</keyword>
<comment type="similarity">
    <text evidence="2">Belongs to the glycosyltransferase 2 family.</text>
</comment>
<evidence type="ECO:0000256" key="4">
    <source>
        <dbReference type="ARBA" id="ARBA00022679"/>
    </source>
</evidence>
<dbReference type="EMBL" id="JAROAS010000065">
    <property type="protein sequence ID" value="MED4130346.1"/>
    <property type="molecule type" value="Genomic_DNA"/>
</dbReference>
<dbReference type="SUPFAM" id="SSF53448">
    <property type="entry name" value="Nucleotide-diphospho-sugar transferases"/>
    <property type="match status" value="1"/>
</dbReference>
<keyword evidence="8" id="KW-1185">Reference proteome</keyword>
<dbReference type="CDD" id="cd04186">
    <property type="entry name" value="GT_2_like_c"/>
    <property type="match status" value="1"/>
</dbReference>
<reference evidence="7 8" key="1">
    <citation type="submission" date="2023-03" db="EMBL/GenBank/DDBJ databases">
        <title>Bacillus Genome Sequencing.</title>
        <authorList>
            <person name="Dunlap C."/>
        </authorList>
    </citation>
    <scope>NUCLEOTIDE SEQUENCE [LARGE SCALE GENOMIC DNA]</scope>
    <source>
        <strain evidence="7 8">B-4107</strain>
    </source>
</reference>
<accession>A0ABU6NQ73</accession>
<feature type="domain" description="Glycosyltransferase 2-like" evidence="6">
    <location>
        <begin position="8"/>
        <end position="174"/>
    </location>
</feature>
<dbReference type="InterPro" id="IPR001173">
    <property type="entry name" value="Glyco_trans_2-like"/>
</dbReference>